<dbReference type="EMBL" id="BAAANL010000009">
    <property type="protein sequence ID" value="GAA1874107.1"/>
    <property type="molecule type" value="Genomic_DNA"/>
</dbReference>
<feature type="repeat" description="WD" evidence="3">
    <location>
        <begin position="973"/>
        <end position="1014"/>
    </location>
</feature>
<feature type="repeat" description="WD" evidence="3">
    <location>
        <begin position="889"/>
        <end position="930"/>
    </location>
</feature>
<dbReference type="SUPFAM" id="SSF50978">
    <property type="entry name" value="WD40 repeat-like"/>
    <property type="match status" value="1"/>
</dbReference>
<dbReference type="InterPro" id="IPR036322">
    <property type="entry name" value="WD40_repeat_dom_sf"/>
</dbReference>
<gene>
    <name evidence="5" type="ORF">GCM10009751_37050</name>
</gene>
<dbReference type="PROSITE" id="PS50082">
    <property type="entry name" value="WD_REPEATS_2"/>
    <property type="match status" value="13"/>
</dbReference>
<feature type="repeat" description="WD" evidence="3">
    <location>
        <begin position="721"/>
        <end position="762"/>
    </location>
</feature>
<protein>
    <recommendedName>
        <fullName evidence="4">Nephrocystin 3-like N-terminal domain-containing protein</fullName>
    </recommendedName>
</protein>
<dbReference type="RefSeq" id="WP_344105893.1">
    <property type="nucleotide sequence ID" value="NZ_BAAANL010000009.1"/>
</dbReference>
<dbReference type="SUPFAM" id="SSF50998">
    <property type="entry name" value="Quinoprotein alcohol dehydrogenase-like"/>
    <property type="match status" value="1"/>
</dbReference>
<reference evidence="6" key="1">
    <citation type="journal article" date="2019" name="Int. J. Syst. Evol. Microbiol.">
        <title>The Global Catalogue of Microorganisms (GCM) 10K type strain sequencing project: providing services to taxonomists for standard genome sequencing and annotation.</title>
        <authorList>
            <consortium name="The Broad Institute Genomics Platform"/>
            <consortium name="The Broad Institute Genome Sequencing Center for Infectious Disease"/>
            <person name="Wu L."/>
            <person name="Ma J."/>
        </authorList>
    </citation>
    <scope>NUCLEOTIDE SEQUENCE [LARGE SCALE GENOMIC DNA]</scope>
    <source>
        <strain evidence="6">JCM 14326</strain>
    </source>
</reference>
<dbReference type="InterPro" id="IPR001680">
    <property type="entry name" value="WD40_rpt"/>
</dbReference>
<dbReference type="Gene3D" id="3.40.50.300">
    <property type="entry name" value="P-loop containing nucleotide triphosphate hydrolases"/>
    <property type="match status" value="1"/>
</dbReference>
<feature type="repeat" description="WD" evidence="3">
    <location>
        <begin position="847"/>
        <end position="888"/>
    </location>
</feature>
<keyword evidence="6" id="KW-1185">Reference proteome</keyword>
<feature type="repeat" description="WD" evidence="3">
    <location>
        <begin position="637"/>
        <end position="678"/>
    </location>
</feature>
<dbReference type="InterPro" id="IPR050349">
    <property type="entry name" value="WD_LIS1/nudF_dynein_reg"/>
</dbReference>
<evidence type="ECO:0000256" key="1">
    <source>
        <dbReference type="ARBA" id="ARBA00022574"/>
    </source>
</evidence>
<evidence type="ECO:0000313" key="5">
    <source>
        <dbReference type="EMBL" id="GAA1874107.1"/>
    </source>
</evidence>
<feature type="repeat" description="WD" evidence="3">
    <location>
        <begin position="1057"/>
        <end position="1098"/>
    </location>
</feature>
<keyword evidence="1 3" id="KW-0853">WD repeat</keyword>
<feature type="repeat" description="WD" evidence="3">
    <location>
        <begin position="679"/>
        <end position="720"/>
    </location>
</feature>
<dbReference type="Proteomes" id="UP001501094">
    <property type="component" value="Unassembled WGS sequence"/>
</dbReference>
<dbReference type="SUPFAM" id="SSF52540">
    <property type="entry name" value="P-loop containing nucleoside triphosphate hydrolases"/>
    <property type="match status" value="1"/>
</dbReference>
<proteinExistence type="predicted"/>
<dbReference type="SMART" id="SM00320">
    <property type="entry name" value="WD40"/>
    <property type="match status" value="13"/>
</dbReference>
<dbReference type="PRINTS" id="PR00320">
    <property type="entry name" value="GPROTEINBRPT"/>
</dbReference>
<evidence type="ECO:0000256" key="2">
    <source>
        <dbReference type="ARBA" id="ARBA00022737"/>
    </source>
</evidence>
<dbReference type="CDD" id="cd00200">
    <property type="entry name" value="WD40"/>
    <property type="match status" value="2"/>
</dbReference>
<feature type="repeat" description="WD" evidence="3">
    <location>
        <begin position="763"/>
        <end position="804"/>
    </location>
</feature>
<dbReference type="Gene3D" id="2.130.10.10">
    <property type="entry name" value="YVTN repeat-like/Quinoprotein amine dehydrogenase"/>
    <property type="match status" value="6"/>
</dbReference>
<dbReference type="SMART" id="SM00564">
    <property type="entry name" value="PQQ"/>
    <property type="match status" value="12"/>
</dbReference>
<feature type="repeat" description="WD" evidence="3">
    <location>
        <begin position="1015"/>
        <end position="1056"/>
    </location>
</feature>
<dbReference type="InterPro" id="IPR056884">
    <property type="entry name" value="NPHP3-like_N"/>
</dbReference>
<organism evidence="5 6">
    <name type="scientific">Myceligenerans crystallogenes</name>
    <dbReference type="NCBI Taxonomy" id="316335"/>
    <lineage>
        <taxon>Bacteria</taxon>
        <taxon>Bacillati</taxon>
        <taxon>Actinomycetota</taxon>
        <taxon>Actinomycetes</taxon>
        <taxon>Micrococcales</taxon>
        <taxon>Promicromonosporaceae</taxon>
        <taxon>Myceligenerans</taxon>
    </lineage>
</organism>
<dbReference type="InterPro" id="IPR018391">
    <property type="entry name" value="PQQ_b-propeller_rpt"/>
</dbReference>
<dbReference type="InterPro" id="IPR015943">
    <property type="entry name" value="WD40/YVTN_repeat-like_dom_sf"/>
</dbReference>
<dbReference type="Pfam" id="PF24883">
    <property type="entry name" value="NPHP3_N"/>
    <property type="match status" value="1"/>
</dbReference>
<accession>A0ABN2NM82</accession>
<comment type="caution">
    <text evidence="5">The sequence shown here is derived from an EMBL/GenBank/DDBJ whole genome shotgun (WGS) entry which is preliminary data.</text>
</comment>
<keyword evidence="2" id="KW-0677">Repeat</keyword>
<evidence type="ECO:0000313" key="6">
    <source>
        <dbReference type="Proteomes" id="UP001501094"/>
    </source>
</evidence>
<dbReference type="Pfam" id="PF00400">
    <property type="entry name" value="WD40"/>
    <property type="match status" value="13"/>
</dbReference>
<evidence type="ECO:0000259" key="4">
    <source>
        <dbReference type="Pfam" id="PF24883"/>
    </source>
</evidence>
<dbReference type="InterPro" id="IPR027417">
    <property type="entry name" value="P-loop_NTPase"/>
</dbReference>
<dbReference type="InterPro" id="IPR019775">
    <property type="entry name" value="WD40_repeat_CS"/>
</dbReference>
<feature type="domain" description="Nephrocystin 3-like N-terminal" evidence="4">
    <location>
        <begin position="96"/>
        <end position="239"/>
    </location>
</feature>
<dbReference type="PANTHER" id="PTHR44129">
    <property type="entry name" value="WD REPEAT-CONTAINING PROTEIN POP1"/>
    <property type="match status" value="1"/>
</dbReference>
<name>A0ABN2NM82_9MICO</name>
<dbReference type="PROSITE" id="PS50294">
    <property type="entry name" value="WD_REPEATS_REGION"/>
    <property type="match status" value="13"/>
</dbReference>
<feature type="repeat" description="WD" evidence="3">
    <location>
        <begin position="805"/>
        <end position="846"/>
    </location>
</feature>
<dbReference type="InterPro" id="IPR011047">
    <property type="entry name" value="Quinoprotein_ADH-like_sf"/>
</dbReference>
<dbReference type="PROSITE" id="PS00678">
    <property type="entry name" value="WD_REPEATS_1"/>
    <property type="match status" value="12"/>
</dbReference>
<feature type="repeat" description="WD" evidence="3">
    <location>
        <begin position="931"/>
        <end position="972"/>
    </location>
</feature>
<feature type="repeat" description="WD" evidence="3">
    <location>
        <begin position="1099"/>
        <end position="1140"/>
    </location>
</feature>
<sequence>MVAGVAAAALLDVLKDVLLPDTAPGWLRLVALLVGVVVGYVVDRVVGLWIDARWGAASSSVDTTRGVKEFFDPRSRGRMNAAQSGHWFQGRRVALKEINGWLTSGDASRLLVVTGDPGSGKSAILGRVITTSHPAWRRKLPRSDRGVRAPLHSIASEVHAKGATADDVAAEIGAELGEPGRTTAAQLPEILNQRLSGKRRRFVVVVDALDEADDPREVIRQVLRPMLDADPQLGIKLIVGTRRKDDRGSLPAALSSRRTEIDLDLDRYFDRRDVTANAIACLQVREDGPYQREHVARRLAETIADRAGRSFLVAGLMATHHGLHDTVPVLPGALTGGTSLAEVLDEFVGRLADVDGVPARDILVPLAYAQAPGLPIELWQELIRALTGKSVDETALTAFTRTAAANLLITSSSDSDGSDGETSADAGNPAVFRLFHQALNDTILDQRAEHGLTGPDQQAIAAALRAALPATGWANAPAYLARSLGAHLIAAGQVTEVEELLDGIDYLLHADLPRLHAALARINTPIANAYRHLIGTAPGAAGQEPRDRAGMFSVSALNSTPHVRERIRQHLKSLNFPLHALWGHLTESSGLQAVLTGHTGPVAAVAVTPDGTRAVTGSADDTVRMWDLTTGTELAVLTGHTSLVWAVAVTPDGTRAVTGSTDSTVRVWDLATGTELAVLTGHTSWVHAVAVTPDGTRAVTGSHDRTVRVWDLATGTELAVLTGHTSWVHAVAVTPDGTRVVTGSHDRTVRVWDLATGTELAVLTGHTDDVGAVAVTSDGTRAVTGSSDRTVRVWDLTTGTEHAVMTGHTDDVGAVAVTSDGTRAVTGSSDRTVRVWDLTTGTEHAVMTGHTSWVLAVAVTLDGARVVTGSGDDMVRVWGLATGTEHAVMTGHTSWVLAVAVTLDGARVVTGSGDRTVRVWDLATGLEAAVLTGHTDSVEAMAVALDGTRAVTGSGDRTVRVWDLATGLEAAVLTGHTQSVLAVAVTPDGARAITGSRDQTVRVWDLTTGNEHDVLTGHTGSVHAVAVTPDGTCAITGSDDGTVRVWDLATGTERAVLTGHTDRVQAVAVTPDGTGAITGSWDRTVRVWDLATGTELAVLTGHTGAVEAVAVTPDGTHAITGSYDHTVRVWDLTSGSSLATLNVLDPIHAIDVRGEIVVVGLSTGLIALRWSPPDGPPSGV</sequence>
<dbReference type="InterPro" id="IPR020472">
    <property type="entry name" value="WD40_PAC1"/>
</dbReference>
<evidence type="ECO:0000256" key="3">
    <source>
        <dbReference type="PROSITE-ProRule" id="PRU00221"/>
    </source>
</evidence>
<feature type="repeat" description="WD" evidence="3">
    <location>
        <begin position="595"/>
        <end position="636"/>
    </location>
</feature>